<keyword evidence="2" id="KW-1185">Reference proteome</keyword>
<evidence type="ECO:0000313" key="2">
    <source>
        <dbReference type="Proteomes" id="UP000887116"/>
    </source>
</evidence>
<proteinExistence type="predicted"/>
<gene>
    <name evidence="1" type="ORF">TNCT_314131</name>
</gene>
<organism evidence="1 2">
    <name type="scientific">Trichonephila clavata</name>
    <name type="common">Joro spider</name>
    <name type="synonym">Nephila clavata</name>
    <dbReference type="NCBI Taxonomy" id="2740835"/>
    <lineage>
        <taxon>Eukaryota</taxon>
        <taxon>Metazoa</taxon>
        <taxon>Ecdysozoa</taxon>
        <taxon>Arthropoda</taxon>
        <taxon>Chelicerata</taxon>
        <taxon>Arachnida</taxon>
        <taxon>Araneae</taxon>
        <taxon>Araneomorphae</taxon>
        <taxon>Entelegynae</taxon>
        <taxon>Araneoidea</taxon>
        <taxon>Nephilidae</taxon>
        <taxon>Trichonephila</taxon>
    </lineage>
</organism>
<dbReference type="AlphaFoldDB" id="A0A8X6HG77"/>
<dbReference type="EMBL" id="BMAO01038211">
    <property type="protein sequence ID" value="GFR23341.1"/>
    <property type="molecule type" value="Genomic_DNA"/>
</dbReference>
<sequence length="107" mass="12106">MHYPVPISKSSETVRRKRLRNMPSTIQRLGGFYDKSCAANSAEKYFLSDVQLQVRIRDILCSVRGLVKVVSSIRTERDGVFFELVTLLLSEKCVGGFLLLNLEVALK</sequence>
<name>A0A8X6HG77_TRICU</name>
<accession>A0A8X6HG77</accession>
<comment type="caution">
    <text evidence="1">The sequence shown here is derived from an EMBL/GenBank/DDBJ whole genome shotgun (WGS) entry which is preliminary data.</text>
</comment>
<reference evidence="1" key="1">
    <citation type="submission" date="2020-07" db="EMBL/GenBank/DDBJ databases">
        <title>Multicomponent nature underlies the extraordinary mechanical properties of spider dragline silk.</title>
        <authorList>
            <person name="Kono N."/>
            <person name="Nakamura H."/>
            <person name="Mori M."/>
            <person name="Yoshida Y."/>
            <person name="Ohtoshi R."/>
            <person name="Malay A.D."/>
            <person name="Moran D.A.P."/>
            <person name="Tomita M."/>
            <person name="Numata K."/>
            <person name="Arakawa K."/>
        </authorList>
    </citation>
    <scope>NUCLEOTIDE SEQUENCE</scope>
</reference>
<protein>
    <submittedName>
        <fullName evidence="1">Uncharacterized protein</fullName>
    </submittedName>
</protein>
<dbReference type="Proteomes" id="UP000887116">
    <property type="component" value="Unassembled WGS sequence"/>
</dbReference>
<evidence type="ECO:0000313" key="1">
    <source>
        <dbReference type="EMBL" id="GFR23341.1"/>
    </source>
</evidence>